<evidence type="ECO:0000256" key="1">
    <source>
        <dbReference type="ARBA" id="ARBA00023002"/>
    </source>
</evidence>
<evidence type="ECO:0000313" key="4">
    <source>
        <dbReference type="Proteomes" id="UP000008922"/>
    </source>
</evidence>
<proteinExistence type="inferred from homology"/>
<dbReference type="SUPFAM" id="SSF51735">
    <property type="entry name" value="NAD(P)-binding Rossmann-fold domains"/>
    <property type="match status" value="1"/>
</dbReference>
<dbReference type="CDD" id="cd05327">
    <property type="entry name" value="retinol-DH_like_SDR_c_like"/>
    <property type="match status" value="1"/>
</dbReference>
<comment type="similarity">
    <text evidence="2">Belongs to the short-chain dehydrogenases/reductases (SDR) family.</text>
</comment>
<keyword evidence="1" id="KW-0560">Oxidoreductase</keyword>
<keyword evidence="4" id="KW-1185">Reference proteome</keyword>
<dbReference type="PANTHER" id="PTHR43157:SF31">
    <property type="entry name" value="PHOSPHATIDYLINOSITOL-GLYCAN BIOSYNTHESIS CLASS F PROTEIN"/>
    <property type="match status" value="1"/>
</dbReference>
<organism evidence="3 4">
    <name type="scientific">Anaerolinea thermophila (strain DSM 14523 / JCM 11388 / NBRC 100420 / UNI-1)</name>
    <dbReference type="NCBI Taxonomy" id="926569"/>
    <lineage>
        <taxon>Bacteria</taxon>
        <taxon>Bacillati</taxon>
        <taxon>Chloroflexota</taxon>
        <taxon>Anaerolineae</taxon>
        <taxon>Anaerolineales</taxon>
        <taxon>Anaerolineaceae</taxon>
        <taxon>Anaerolinea</taxon>
    </lineage>
</organism>
<dbReference type="Gene3D" id="3.40.50.720">
    <property type="entry name" value="NAD(P)-binding Rossmann-like Domain"/>
    <property type="match status" value="1"/>
</dbReference>
<dbReference type="STRING" id="926569.ANT_25440"/>
<dbReference type="PRINTS" id="PR00080">
    <property type="entry name" value="SDRFAMILY"/>
</dbReference>
<evidence type="ECO:0000256" key="2">
    <source>
        <dbReference type="RuleBase" id="RU000363"/>
    </source>
</evidence>
<dbReference type="eggNOG" id="COG1028">
    <property type="taxonomic scope" value="Bacteria"/>
</dbReference>
<dbReference type="InParanoid" id="E8MZM2"/>
<reference evidence="3 4" key="1">
    <citation type="submission" date="2010-12" db="EMBL/GenBank/DDBJ databases">
        <title>Whole genome sequence of Anaerolinea thermophila UNI-1.</title>
        <authorList>
            <person name="Narita-Yamada S."/>
            <person name="Kishi E."/>
            <person name="Watanabe Y."/>
            <person name="Takasaki K."/>
            <person name="Ankai A."/>
            <person name="Oguchi A."/>
            <person name="Fukui S."/>
            <person name="Takahashi M."/>
            <person name="Yashiro I."/>
            <person name="Hosoyama A."/>
            <person name="Sekiguchi Y."/>
            <person name="Hanada S."/>
            <person name="Fujita N."/>
        </authorList>
    </citation>
    <scope>NUCLEOTIDE SEQUENCE [LARGE SCALE GENOMIC DNA]</scope>
    <source>
        <strain evidence="4">DSM 14523 / JCM 11388 / NBRC 100420 / UNI-1</strain>
    </source>
</reference>
<sequence length="298" mass="32764">MESTKLTGKTILITGATDGIGKETARQLARLGAHILITGRNPQKVEATVLELRQSTGSPQIEGFVADLSSQEQILNLAHAIHERVPALHVLINNAGAIFMQRQTSVDGIEMTFALNHLGYFMLTLLLIDLLKNNAPSRIINVSSAAHRGARLDFNDLQNERAYQGWRVYSQSKLANLLFTYELARRLEDSGMTVNALHPGFVATRFGRSNGGLFDPLFRLFQFAAIPPEEGARTSVYLAASSEVEGVSGKYFEKCKAVPSSPESYEVSSAQRLWEVSLQMTGISEPEILQTRTMKSPA</sequence>
<dbReference type="Proteomes" id="UP000008922">
    <property type="component" value="Chromosome"/>
</dbReference>
<dbReference type="EMBL" id="AP012029">
    <property type="protein sequence ID" value="BAJ64570.1"/>
    <property type="molecule type" value="Genomic_DNA"/>
</dbReference>
<dbReference type="Pfam" id="PF00106">
    <property type="entry name" value="adh_short"/>
    <property type="match status" value="1"/>
</dbReference>
<dbReference type="PANTHER" id="PTHR43157">
    <property type="entry name" value="PHOSPHATIDYLINOSITOL-GLYCAN BIOSYNTHESIS CLASS F PROTEIN-RELATED"/>
    <property type="match status" value="1"/>
</dbReference>
<evidence type="ECO:0000313" key="3">
    <source>
        <dbReference type="EMBL" id="BAJ64570.1"/>
    </source>
</evidence>
<accession>E8MZM2</accession>
<dbReference type="HOGENOM" id="CLU_010194_44_5_0"/>
<dbReference type="GO" id="GO:0016491">
    <property type="term" value="F:oxidoreductase activity"/>
    <property type="evidence" value="ECO:0007669"/>
    <property type="project" value="UniProtKB-KW"/>
</dbReference>
<protein>
    <submittedName>
        <fullName evidence="3">Oxidoreductase</fullName>
    </submittedName>
</protein>
<dbReference type="KEGG" id="atm:ANT_25440"/>
<dbReference type="InterPro" id="IPR002347">
    <property type="entry name" value="SDR_fam"/>
</dbReference>
<dbReference type="RefSeq" id="WP_013560925.1">
    <property type="nucleotide sequence ID" value="NC_014960.1"/>
</dbReference>
<dbReference type="PRINTS" id="PR00081">
    <property type="entry name" value="GDHRDH"/>
</dbReference>
<gene>
    <name evidence="3" type="ordered locus">ANT_25440</name>
</gene>
<dbReference type="AlphaFoldDB" id="E8MZM2"/>
<name>E8MZM2_ANATU</name>
<dbReference type="InterPro" id="IPR036291">
    <property type="entry name" value="NAD(P)-bd_dom_sf"/>
</dbReference>